<evidence type="ECO:0000313" key="3">
    <source>
        <dbReference type="Proteomes" id="UP000837857"/>
    </source>
</evidence>
<sequence>MDIITIDSPLGSYDILDYSDKQRKPWSIAATICIIVGTIFGMIAMVLYYRYFHSKGPIPWKYAEADIELNNKVSHSSGNNANKATSLSHVRSFKTLNKNKTAETSRNDTPVIEPASQMEHEHADKKFLLDHWIARSGSPTFTSAPVGNISTDASSIEIYSVENTPQLTVIKRDNSKIEQMYFEMN</sequence>
<gene>
    <name evidence="2" type="ORF">IPOD504_LOCUS3725</name>
</gene>
<dbReference type="Proteomes" id="UP000837857">
    <property type="component" value="Chromosome 14"/>
</dbReference>
<reference evidence="2" key="1">
    <citation type="submission" date="2022-03" db="EMBL/GenBank/DDBJ databases">
        <authorList>
            <person name="Martin H S."/>
        </authorList>
    </citation>
    <scope>NUCLEOTIDE SEQUENCE</scope>
</reference>
<evidence type="ECO:0000313" key="2">
    <source>
        <dbReference type="EMBL" id="CAH2042306.1"/>
    </source>
</evidence>
<dbReference type="EMBL" id="OW152826">
    <property type="protein sequence ID" value="CAH2042306.1"/>
    <property type="molecule type" value="Genomic_DNA"/>
</dbReference>
<accession>A0ABN8HZD9</accession>
<keyword evidence="3" id="KW-1185">Reference proteome</keyword>
<name>A0ABN8HZD9_9NEOP</name>
<organism evidence="2 3">
    <name type="scientific">Iphiclides podalirius</name>
    <name type="common">scarce swallowtail</name>
    <dbReference type="NCBI Taxonomy" id="110791"/>
    <lineage>
        <taxon>Eukaryota</taxon>
        <taxon>Metazoa</taxon>
        <taxon>Ecdysozoa</taxon>
        <taxon>Arthropoda</taxon>
        <taxon>Hexapoda</taxon>
        <taxon>Insecta</taxon>
        <taxon>Pterygota</taxon>
        <taxon>Neoptera</taxon>
        <taxon>Endopterygota</taxon>
        <taxon>Lepidoptera</taxon>
        <taxon>Glossata</taxon>
        <taxon>Ditrysia</taxon>
        <taxon>Papilionoidea</taxon>
        <taxon>Papilionidae</taxon>
        <taxon>Papilioninae</taxon>
        <taxon>Iphiclides</taxon>
    </lineage>
</organism>
<proteinExistence type="predicted"/>
<protein>
    <submittedName>
        <fullName evidence="2">Uncharacterized protein</fullName>
    </submittedName>
</protein>
<evidence type="ECO:0000256" key="1">
    <source>
        <dbReference type="SAM" id="Phobius"/>
    </source>
</evidence>
<feature type="non-terminal residue" evidence="2">
    <location>
        <position position="1"/>
    </location>
</feature>
<feature type="transmembrane region" description="Helical" evidence="1">
    <location>
        <begin position="26"/>
        <end position="49"/>
    </location>
</feature>
<keyword evidence="1" id="KW-0472">Membrane</keyword>
<keyword evidence="1" id="KW-0812">Transmembrane</keyword>
<keyword evidence="1" id="KW-1133">Transmembrane helix</keyword>